<feature type="region of interest" description="Disordered" evidence="1">
    <location>
        <begin position="1"/>
        <end position="27"/>
    </location>
</feature>
<evidence type="ECO:0000256" key="1">
    <source>
        <dbReference type="SAM" id="MobiDB-lite"/>
    </source>
</evidence>
<dbReference type="EMBL" id="BPQR01000034">
    <property type="protein sequence ID" value="GJE06729.1"/>
    <property type="molecule type" value="Genomic_DNA"/>
</dbReference>
<dbReference type="Proteomes" id="UP001055102">
    <property type="component" value="Unassembled WGS sequence"/>
</dbReference>
<organism evidence="2 3">
    <name type="scientific">Methylobacterium jeotgali</name>
    <dbReference type="NCBI Taxonomy" id="381630"/>
    <lineage>
        <taxon>Bacteria</taxon>
        <taxon>Pseudomonadati</taxon>
        <taxon>Pseudomonadota</taxon>
        <taxon>Alphaproteobacteria</taxon>
        <taxon>Hyphomicrobiales</taxon>
        <taxon>Methylobacteriaceae</taxon>
        <taxon>Methylobacterium</taxon>
    </lineage>
</organism>
<evidence type="ECO:0000313" key="3">
    <source>
        <dbReference type="Proteomes" id="UP001055102"/>
    </source>
</evidence>
<reference evidence="2" key="1">
    <citation type="journal article" date="2021" name="Front. Microbiol.">
        <title>Comprehensive Comparative Genomics and Phenotyping of Methylobacterium Species.</title>
        <authorList>
            <person name="Alessa O."/>
            <person name="Ogura Y."/>
            <person name="Fujitani Y."/>
            <person name="Takami H."/>
            <person name="Hayashi T."/>
            <person name="Sahin N."/>
            <person name="Tani A."/>
        </authorList>
    </citation>
    <scope>NUCLEOTIDE SEQUENCE</scope>
    <source>
        <strain evidence="2">LMG 23639</strain>
    </source>
</reference>
<gene>
    <name evidence="2" type="ORF">AOPFMNJM_2051</name>
</gene>
<reference evidence="2" key="2">
    <citation type="submission" date="2021-08" db="EMBL/GenBank/DDBJ databases">
        <authorList>
            <person name="Tani A."/>
            <person name="Ola A."/>
            <person name="Ogura Y."/>
            <person name="Katsura K."/>
            <person name="Hayashi T."/>
        </authorList>
    </citation>
    <scope>NUCLEOTIDE SEQUENCE</scope>
    <source>
        <strain evidence="2">LMG 23639</strain>
    </source>
</reference>
<keyword evidence="3" id="KW-1185">Reference proteome</keyword>
<name>A0ABQ4SY35_9HYPH</name>
<proteinExistence type="predicted"/>
<comment type="caution">
    <text evidence="2">The sequence shown here is derived from an EMBL/GenBank/DDBJ whole genome shotgun (WGS) entry which is preliminary data.</text>
</comment>
<sequence length="99" mass="10137">MIRPGKGSDGTNAMADTQVGRDVDEATPLLRTRGVRRSLLIGTLTLLAGTAAVHVLSRPSARPQAAVAALADPLTTGSIGGAAGATRLDPCELLRPRQP</sequence>
<accession>A0ABQ4SY35</accession>
<evidence type="ECO:0000313" key="2">
    <source>
        <dbReference type="EMBL" id="GJE06729.1"/>
    </source>
</evidence>
<protein>
    <submittedName>
        <fullName evidence="2">Uncharacterized protein</fullName>
    </submittedName>
</protein>